<evidence type="ECO:0000313" key="3">
    <source>
        <dbReference type="Proteomes" id="UP001310890"/>
    </source>
</evidence>
<feature type="domain" description="Heterokaryon incompatibility" evidence="1">
    <location>
        <begin position="8"/>
        <end position="137"/>
    </location>
</feature>
<evidence type="ECO:0000313" key="2">
    <source>
        <dbReference type="EMBL" id="KAK5114162.1"/>
    </source>
</evidence>
<accession>A0AAN7YS26</accession>
<protein>
    <recommendedName>
        <fullName evidence="1">Heterokaryon incompatibility domain-containing protein</fullName>
    </recommendedName>
</protein>
<comment type="caution">
    <text evidence="2">The sequence shown here is derived from an EMBL/GenBank/DDBJ whole genome shotgun (WGS) entry which is preliminary data.</text>
</comment>
<dbReference type="Pfam" id="PF26639">
    <property type="entry name" value="Het-6_barrel"/>
    <property type="match status" value="1"/>
</dbReference>
<gene>
    <name evidence="2" type="ORF">LTR62_002732</name>
</gene>
<dbReference type="Proteomes" id="UP001310890">
    <property type="component" value="Unassembled WGS sequence"/>
</dbReference>
<dbReference type="PANTHER" id="PTHR24148:SF64">
    <property type="entry name" value="HETEROKARYON INCOMPATIBILITY DOMAIN-CONTAINING PROTEIN"/>
    <property type="match status" value="1"/>
</dbReference>
<dbReference type="Pfam" id="PF06985">
    <property type="entry name" value="HET"/>
    <property type="match status" value="1"/>
</dbReference>
<proteinExistence type="predicted"/>
<name>A0AAN7YS26_9PEZI</name>
<reference evidence="2" key="1">
    <citation type="submission" date="2023-08" db="EMBL/GenBank/DDBJ databases">
        <title>Black Yeasts Isolated from many extreme environments.</title>
        <authorList>
            <person name="Coleine C."/>
            <person name="Stajich J.E."/>
            <person name="Selbmann L."/>
        </authorList>
    </citation>
    <scope>NUCLEOTIDE SEQUENCE</scope>
    <source>
        <strain evidence="2">CCFEE 5401</strain>
    </source>
</reference>
<dbReference type="EMBL" id="JAVRRL010000019">
    <property type="protein sequence ID" value="KAK5114162.1"/>
    <property type="molecule type" value="Genomic_DNA"/>
</dbReference>
<dbReference type="PANTHER" id="PTHR24148">
    <property type="entry name" value="ANKYRIN REPEAT DOMAIN-CONTAINING PROTEIN 39 HOMOLOG-RELATED"/>
    <property type="match status" value="1"/>
</dbReference>
<dbReference type="AlphaFoldDB" id="A0AAN7YS26"/>
<organism evidence="2 3">
    <name type="scientific">Meristemomyces frigidus</name>
    <dbReference type="NCBI Taxonomy" id="1508187"/>
    <lineage>
        <taxon>Eukaryota</taxon>
        <taxon>Fungi</taxon>
        <taxon>Dikarya</taxon>
        <taxon>Ascomycota</taxon>
        <taxon>Pezizomycotina</taxon>
        <taxon>Dothideomycetes</taxon>
        <taxon>Dothideomycetidae</taxon>
        <taxon>Mycosphaerellales</taxon>
        <taxon>Teratosphaeriaceae</taxon>
        <taxon>Meristemomyces</taxon>
    </lineage>
</organism>
<sequence length="527" mass="59330">MRRAGFTASIWIDALCIDQNNEEEKRQQVAMMGEIFSTAREVIVWLGEAAHGVGTSPRSFEWVKDMKMHKSIEQCIRLLAQDAHFHDLPFTFHCMTRNCPSTQHPLQAHTHTWHEVLPILRIWFDCPWFDRTWTVQEIVLARHATLMLGPHTLSWNTVTDAFANLSKHMHGCCSECIFGLPGSEPEEVYTMISHVVDFVVAKRAMDRGQHLLQALLQFGGKKATEPRDKIYGLLGLQSCRRPTPVLADYSSSLQEVFTRVARDVVVSQGSLLTMCLDLRQEAKGLPSWVPDWSIVSTGPVVYTLSRFEWAKTYNAAKYLPAPVLAEIDDELMVDGIRVDTITELGSAYEMTKDIGDQLAVVRTWREMIGLSTNSKTPYIADGNLEEAFWRTMFGNRFQLRNHSRPVERDDIDVLQVYIREAERRHAVYGGDALITLNDAFSSHLTAVLDRRLFRTTKGWIGVCPKAAICGDHVFVLGDCSVPVVLQAVEAASGSEVKYRVLGHCYMQGIMEGEACGLGKAVQRVCIA</sequence>
<dbReference type="InterPro" id="IPR010730">
    <property type="entry name" value="HET"/>
</dbReference>
<dbReference type="InterPro" id="IPR052895">
    <property type="entry name" value="HetReg/Transcr_Mod"/>
</dbReference>
<evidence type="ECO:0000259" key="1">
    <source>
        <dbReference type="Pfam" id="PF06985"/>
    </source>
</evidence>